<evidence type="ECO:0000313" key="7">
    <source>
        <dbReference type="EMBL" id="GLH99601.1"/>
    </source>
</evidence>
<evidence type="ECO:0000313" key="8">
    <source>
        <dbReference type="Proteomes" id="UP001144280"/>
    </source>
</evidence>
<gene>
    <name evidence="7" type="ORF">Pa4123_48770</name>
</gene>
<feature type="domain" description="Fibronectin type-III" evidence="6">
    <location>
        <begin position="607"/>
        <end position="691"/>
    </location>
</feature>
<reference evidence="7" key="1">
    <citation type="submission" date="2022-12" db="EMBL/GenBank/DDBJ databases">
        <title>New Phytohabitans aurantiacus sp. RD004123 nov., an actinomycete isolated from soil.</title>
        <authorList>
            <person name="Triningsih D.W."/>
            <person name="Harunari E."/>
            <person name="Igarashi Y."/>
        </authorList>
    </citation>
    <scope>NUCLEOTIDE SEQUENCE</scope>
    <source>
        <strain evidence="7">RD004123</strain>
    </source>
</reference>
<evidence type="ECO:0000256" key="1">
    <source>
        <dbReference type="ARBA" id="ARBA00022737"/>
    </source>
</evidence>
<comment type="caution">
    <text evidence="7">The sequence shown here is derived from an EMBL/GenBank/DDBJ whole genome shotgun (WGS) entry which is preliminary data.</text>
</comment>
<dbReference type="InterPro" id="IPR013783">
    <property type="entry name" value="Ig-like_fold"/>
</dbReference>
<dbReference type="Pfam" id="PF00041">
    <property type="entry name" value="fn3"/>
    <property type="match status" value="1"/>
</dbReference>
<evidence type="ECO:0000259" key="6">
    <source>
        <dbReference type="PROSITE" id="PS50853"/>
    </source>
</evidence>
<name>A0ABQ5R086_9ACTN</name>
<dbReference type="SUPFAM" id="SSF63825">
    <property type="entry name" value="YWTD domain"/>
    <property type="match status" value="1"/>
</dbReference>
<feature type="domain" description="Fibronectin type-III" evidence="6">
    <location>
        <begin position="422"/>
        <end position="512"/>
    </location>
</feature>
<dbReference type="CDD" id="cd00063">
    <property type="entry name" value="FN3"/>
    <property type="match status" value="3"/>
</dbReference>
<keyword evidence="1" id="KW-0677">Repeat</keyword>
<evidence type="ECO:0000256" key="4">
    <source>
        <dbReference type="SAM" id="MobiDB-lite"/>
    </source>
</evidence>
<evidence type="ECO:0000256" key="2">
    <source>
        <dbReference type="ARBA" id="ARBA00023295"/>
    </source>
</evidence>
<protein>
    <recommendedName>
        <fullName evidence="6">Fibronectin type-III domain-containing protein</fullName>
    </recommendedName>
</protein>
<dbReference type="PANTHER" id="PTHR46708">
    <property type="entry name" value="TENASCIN"/>
    <property type="match status" value="1"/>
</dbReference>
<feature type="region of interest" description="Disordered" evidence="4">
    <location>
        <begin position="364"/>
        <end position="429"/>
    </location>
</feature>
<keyword evidence="8" id="KW-1185">Reference proteome</keyword>
<feature type="domain" description="Fibronectin type-III" evidence="6">
    <location>
        <begin position="515"/>
        <end position="606"/>
    </location>
</feature>
<dbReference type="InterPro" id="IPR003961">
    <property type="entry name" value="FN3_dom"/>
</dbReference>
<keyword evidence="2" id="KW-0326">Glycosidase</keyword>
<organism evidence="7 8">
    <name type="scientific">Phytohabitans aurantiacus</name>
    <dbReference type="NCBI Taxonomy" id="3016789"/>
    <lineage>
        <taxon>Bacteria</taxon>
        <taxon>Bacillati</taxon>
        <taxon>Actinomycetota</taxon>
        <taxon>Actinomycetes</taxon>
        <taxon>Micromonosporales</taxon>
        <taxon>Micromonosporaceae</taxon>
    </lineage>
</organism>
<keyword evidence="3" id="KW-0624">Polysaccharide degradation</keyword>
<dbReference type="InterPro" id="IPR036116">
    <property type="entry name" value="FN3_sf"/>
</dbReference>
<dbReference type="EMBL" id="BSDI01000025">
    <property type="protein sequence ID" value="GLH99601.1"/>
    <property type="molecule type" value="Genomic_DNA"/>
</dbReference>
<dbReference type="Gene3D" id="2.60.40.10">
    <property type="entry name" value="Immunoglobulins"/>
    <property type="match status" value="3"/>
</dbReference>
<keyword evidence="5" id="KW-1133">Transmembrane helix</keyword>
<dbReference type="RefSeq" id="WP_281899381.1">
    <property type="nucleotide sequence ID" value="NZ_BSDI01000025.1"/>
</dbReference>
<dbReference type="SMART" id="SM00060">
    <property type="entry name" value="FN3"/>
    <property type="match status" value="3"/>
</dbReference>
<keyword evidence="3" id="KW-0119">Carbohydrate metabolism</keyword>
<feature type="transmembrane region" description="Helical" evidence="5">
    <location>
        <begin position="12"/>
        <end position="38"/>
    </location>
</feature>
<dbReference type="SUPFAM" id="SSF49265">
    <property type="entry name" value="Fibronectin type III"/>
    <property type="match status" value="2"/>
</dbReference>
<dbReference type="Proteomes" id="UP001144280">
    <property type="component" value="Unassembled WGS sequence"/>
</dbReference>
<keyword evidence="5" id="KW-0472">Membrane</keyword>
<dbReference type="InterPro" id="IPR050991">
    <property type="entry name" value="ECM_Regulatory_Proteins"/>
</dbReference>
<dbReference type="PANTHER" id="PTHR46708:SF2">
    <property type="entry name" value="FIBRONECTIN TYPE-III DOMAIN-CONTAINING PROTEIN"/>
    <property type="match status" value="1"/>
</dbReference>
<dbReference type="PROSITE" id="PS50853">
    <property type="entry name" value="FN3"/>
    <property type="match status" value="3"/>
</dbReference>
<keyword evidence="5" id="KW-0812">Transmembrane</keyword>
<evidence type="ECO:0000256" key="3">
    <source>
        <dbReference type="ARBA" id="ARBA00023326"/>
    </source>
</evidence>
<proteinExistence type="predicted"/>
<accession>A0ABQ5R086</accession>
<evidence type="ECO:0000256" key="5">
    <source>
        <dbReference type="SAM" id="Phobius"/>
    </source>
</evidence>
<keyword evidence="2" id="KW-0378">Hydrolase</keyword>
<sequence>MKLPPNLVPRRLRGFTAGTLVVAVAGALVGTVFGLGAMGQAPAVFDGSAWLWSRPVGEVSRLNGDSGTVDLRQPLVDSRGHRIRVTQDDNFLLLHDLDTGRVTSVDLSRMGFSGSLAVDPGNDVTIVLSGEHATVVDRTRGLIRSLDPATLQVRGEPLQLPAPLVGGAYDTNGALWLGLPGQGTVVAVTGSGGDLAITRTVPVAEPGHDLAVSVLDKGVLAVDRSGDAMVAVSGKETKRMKSPVKLAAAVMPDRTVGDLAVVTVPPDRTAVTIEDVDEGGPVGKVALPAGAQTAVPFAGRIYVPDEKASLVRVYDKGGKELKPVSVPRSTGTLELLVREQHLFINAVDAPTAVVVDPEGETSVVDKYGPGAAVPDPTRSPTAPPSKPATTTGPPKPPSPSKTTTRPRPAPTENRPDPEQPGAPGVPVPVTVLAGDGQVRVTWGRAATRGGAAVERYVVTWNGGRVEVPGDQLSTLVTGLTNGTEYRFRVVARNGYGSSAPALSEPVTPVGAAPARPGAPTATVTAGRVAVAWEAVPDAGSYVVTPLRDGQAGDNPPQTVTGLSTEFEGLAPGVPYTFTVVARAAAGGGASEPSPPSNEVVPFTRPGRPTNVAARQTDANSYTVTWGPAQANGQPVSAYVVRAGAVTREVAGDARTTTITGDGSLTQVTVAAVNSAGEGAAATVDVERLPSITVTINDVLVGDDDVIVLFRVNNPSGDTPSCTVTVGSRSATGCGGRVEVDGLTPQTPYTVTVTAEAGGQTGRDTQQVTTRQLGKAGNIHCHDNPANADPDFCAGGVPIFDSPGWNPSAAVDHNADGYEIFAVCRAYGDTVDARPYGGKQSGHWIFKAGGHWVPEAFVYLHNGVTIEQIAEC</sequence>